<dbReference type="InterPro" id="IPR050109">
    <property type="entry name" value="HTH-type_TetR-like_transc_reg"/>
</dbReference>
<dbReference type="InterPro" id="IPR001647">
    <property type="entry name" value="HTH_TetR"/>
</dbReference>
<accession>A0A0B4CZI6</accession>
<reference evidence="4 5" key="1">
    <citation type="submission" date="2014-12" db="EMBL/GenBank/DDBJ databases">
        <title>Genome sequencing of Brevundimonas nasdae TPW30.</title>
        <authorList>
            <person name="Tan P.W."/>
            <person name="Chan K.-G."/>
        </authorList>
    </citation>
    <scope>NUCLEOTIDE SEQUENCE [LARGE SCALE GENOMIC DNA]</scope>
    <source>
        <strain evidence="4 5">TPW30</strain>
    </source>
</reference>
<feature type="DNA-binding region" description="H-T-H motif" evidence="2">
    <location>
        <begin position="36"/>
        <end position="55"/>
    </location>
</feature>
<comment type="caution">
    <text evidence="4">The sequence shown here is derived from an EMBL/GenBank/DDBJ whole genome shotgun (WGS) entry which is preliminary data.</text>
</comment>
<dbReference type="PROSITE" id="PS50977">
    <property type="entry name" value="HTH_TETR_2"/>
    <property type="match status" value="1"/>
</dbReference>
<dbReference type="PANTHER" id="PTHR30055">
    <property type="entry name" value="HTH-TYPE TRANSCRIPTIONAL REGULATOR RUTR"/>
    <property type="match status" value="1"/>
</dbReference>
<proteinExistence type="predicted"/>
<name>A0A0B4CZI6_9CAUL</name>
<dbReference type="GO" id="GO:0000976">
    <property type="term" value="F:transcription cis-regulatory region binding"/>
    <property type="evidence" value="ECO:0007669"/>
    <property type="project" value="TreeGrafter"/>
</dbReference>
<dbReference type="PANTHER" id="PTHR30055:SF209">
    <property type="entry name" value="POSSIBLE TRANSCRIPTIONAL REGULATORY PROTEIN (PROBABLY TETR-FAMILY)"/>
    <property type="match status" value="1"/>
</dbReference>
<dbReference type="RefSeq" id="WP_039244863.1">
    <property type="nucleotide sequence ID" value="NZ_JWSY01000005.1"/>
</dbReference>
<evidence type="ECO:0000313" key="5">
    <source>
        <dbReference type="Proteomes" id="UP000031166"/>
    </source>
</evidence>
<evidence type="ECO:0000259" key="3">
    <source>
        <dbReference type="PROSITE" id="PS50977"/>
    </source>
</evidence>
<dbReference type="EMBL" id="JWSY01000005">
    <property type="protein sequence ID" value="KIC59801.1"/>
    <property type="molecule type" value="Genomic_DNA"/>
</dbReference>
<dbReference type="STRING" id="172043.RM53_05260"/>
<organism evidence="4 5">
    <name type="scientific">Brevundimonas nasdae</name>
    <dbReference type="NCBI Taxonomy" id="172043"/>
    <lineage>
        <taxon>Bacteria</taxon>
        <taxon>Pseudomonadati</taxon>
        <taxon>Pseudomonadota</taxon>
        <taxon>Alphaproteobacteria</taxon>
        <taxon>Caulobacterales</taxon>
        <taxon>Caulobacteraceae</taxon>
        <taxon>Brevundimonas</taxon>
    </lineage>
</organism>
<evidence type="ECO:0000256" key="1">
    <source>
        <dbReference type="ARBA" id="ARBA00023125"/>
    </source>
</evidence>
<dbReference type="Gene3D" id="1.10.357.10">
    <property type="entry name" value="Tetracycline Repressor, domain 2"/>
    <property type="match status" value="1"/>
</dbReference>
<keyword evidence="1 2" id="KW-0238">DNA-binding</keyword>
<dbReference type="GO" id="GO:0003700">
    <property type="term" value="F:DNA-binding transcription factor activity"/>
    <property type="evidence" value="ECO:0007669"/>
    <property type="project" value="TreeGrafter"/>
</dbReference>
<dbReference type="SUPFAM" id="SSF46689">
    <property type="entry name" value="Homeodomain-like"/>
    <property type="match status" value="1"/>
</dbReference>
<dbReference type="Pfam" id="PF00440">
    <property type="entry name" value="TetR_N"/>
    <property type="match status" value="1"/>
</dbReference>
<protein>
    <recommendedName>
        <fullName evidence="3">HTH tetR-type domain-containing protein</fullName>
    </recommendedName>
</protein>
<feature type="domain" description="HTH tetR-type" evidence="3">
    <location>
        <begin position="13"/>
        <end position="73"/>
    </location>
</feature>
<sequence>MSTNGPVKRRRGAVAREEALEAARDLLLTGGPAAVTLKAVGERMGVGHANLIHHFGSAAGLQGALMDAMVRDLAQRIEAGLNEGMGEGRDGVEPGRLMSVVFDAFGPGGASQMAAWLALAREQGRAESFAEVVRDLAERLAAMAPDDPRAAERAKALVVTAAYMAFAEGLIGDILTPMLGAPEGLGRDLALKLTATLLAEP</sequence>
<evidence type="ECO:0000313" key="4">
    <source>
        <dbReference type="EMBL" id="KIC59801.1"/>
    </source>
</evidence>
<gene>
    <name evidence="4" type="ORF">RM53_05260</name>
</gene>
<dbReference type="Proteomes" id="UP000031166">
    <property type="component" value="Unassembled WGS sequence"/>
</dbReference>
<evidence type="ECO:0000256" key="2">
    <source>
        <dbReference type="PROSITE-ProRule" id="PRU00335"/>
    </source>
</evidence>
<dbReference type="AlphaFoldDB" id="A0A0B4CZI6"/>
<dbReference type="InterPro" id="IPR009057">
    <property type="entry name" value="Homeodomain-like_sf"/>
</dbReference>